<dbReference type="SUPFAM" id="SSF56112">
    <property type="entry name" value="Protein kinase-like (PK-like)"/>
    <property type="match status" value="1"/>
</dbReference>
<dbReference type="GO" id="GO:0034271">
    <property type="term" value="C:phosphatidylinositol 3-kinase complex, class III, type I"/>
    <property type="evidence" value="ECO:0007669"/>
    <property type="project" value="TreeGrafter"/>
</dbReference>
<organism evidence="5 6">
    <name type="scientific">Verticillium longisporum</name>
    <name type="common">Verticillium dahliae var. longisporum</name>
    <dbReference type="NCBI Taxonomy" id="100787"/>
    <lineage>
        <taxon>Eukaryota</taxon>
        <taxon>Fungi</taxon>
        <taxon>Dikarya</taxon>
        <taxon>Ascomycota</taxon>
        <taxon>Pezizomycotina</taxon>
        <taxon>Sordariomycetes</taxon>
        <taxon>Hypocreomycetidae</taxon>
        <taxon>Glomerellales</taxon>
        <taxon>Plectosphaerellaceae</taxon>
        <taxon>Verticillium</taxon>
    </lineage>
</organism>
<reference evidence="6" key="1">
    <citation type="submission" date="2015-05" db="EMBL/GenBank/DDBJ databases">
        <authorList>
            <person name="Fogelqvist Johan"/>
        </authorList>
    </citation>
    <scope>NUCLEOTIDE SEQUENCE [LARGE SCALE GENOMIC DNA]</scope>
</reference>
<evidence type="ECO:0000259" key="4">
    <source>
        <dbReference type="PROSITE" id="PS51547"/>
    </source>
</evidence>
<evidence type="ECO:0000313" key="5">
    <source>
        <dbReference type="EMBL" id="CRK32569.1"/>
    </source>
</evidence>
<dbReference type="InterPro" id="IPR015433">
    <property type="entry name" value="PI3/4_kinase"/>
</dbReference>
<dbReference type="AlphaFoldDB" id="A0A0G4ME85"/>
<comment type="similarity">
    <text evidence="3">Belongs to the PI3/PI4-kinase family.</text>
</comment>
<name>A0A0G4ME85_VERLO</name>
<protein>
    <recommendedName>
        <fullName evidence="4">C2 PI3K-type domain-containing protein</fullName>
    </recommendedName>
</protein>
<dbReference type="PANTHER" id="PTHR10048">
    <property type="entry name" value="PHOSPHATIDYLINOSITOL KINASE"/>
    <property type="match status" value="1"/>
</dbReference>
<dbReference type="PANTHER" id="PTHR10048:SF7">
    <property type="entry name" value="PHOSPHATIDYLINOSITOL 3-KINASE CATALYTIC SUBUNIT TYPE 3"/>
    <property type="match status" value="1"/>
</dbReference>
<dbReference type="GO" id="GO:0034272">
    <property type="term" value="C:phosphatidylinositol 3-kinase complex, class III, type II"/>
    <property type="evidence" value="ECO:0007669"/>
    <property type="project" value="TreeGrafter"/>
</dbReference>
<evidence type="ECO:0000256" key="3">
    <source>
        <dbReference type="PROSITE-ProRule" id="PRU00880"/>
    </source>
</evidence>
<dbReference type="PROSITE" id="PS51547">
    <property type="entry name" value="C2_PI3K"/>
    <property type="match status" value="1"/>
</dbReference>
<sequence length="171" mass="19244">QSILPSLVQHQCPDLPWGLTGDMDSFSFASSDSLNYPVSIRVINLEGDETPLLPSTLLEKAELRHVGSNTSPHSDLYVTVQVWAGSKPLTVPVQTAYKSFRTERSLMVDANIPDIRFEPDKAVLKVRERFHLELSEEEAIRYFDRVIEDTLGAIAPVVIDKLHELVQAFRN</sequence>
<dbReference type="InterPro" id="IPR002420">
    <property type="entry name" value="PI3K-type_C2_dom"/>
</dbReference>
<dbReference type="InterPro" id="IPR036940">
    <property type="entry name" value="PI3/4_kinase_cat_sf"/>
</dbReference>
<dbReference type="GO" id="GO:0005768">
    <property type="term" value="C:endosome"/>
    <property type="evidence" value="ECO:0007669"/>
    <property type="project" value="TreeGrafter"/>
</dbReference>
<dbReference type="Proteomes" id="UP000045706">
    <property type="component" value="Unassembled WGS sequence"/>
</dbReference>
<dbReference type="EMBL" id="CVQI01024780">
    <property type="protein sequence ID" value="CRK32569.1"/>
    <property type="molecule type" value="Genomic_DNA"/>
</dbReference>
<dbReference type="SUPFAM" id="SSF49562">
    <property type="entry name" value="C2 domain (Calcium/lipid-binding domain, CaLB)"/>
    <property type="match status" value="1"/>
</dbReference>
<evidence type="ECO:0000256" key="1">
    <source>
        <dbReference type="ARBA" id="ARBA00022679"/>
    </source>
</evidence>
<keyword evidence="2" id="KW-0418">Kinase</keyword>
<feature type="non-terminal residue" evidence="5">
    <location>
        <position position="1"/>
    </location>
</feature>
<feature type="domain" description="C2 PI3K-type" evidence="4">
    <location>
        <begin position="34"/>
        <end position="171"/>
    </location>
</feature>
<dbReference type="Gene3D" id="1.10.1070.11">
    <property type="entry name" value="Phosphatidylinositol 3-/4-kinase, catalytic domain"/>
    <property type="match status" value="1"/>
</dbReference>
<dbReference type="GO" id="GO:0000045">
    <property type="term" value="P:autophagosome assembly"/>
    <property type="evidence" value="ECO:0007669"/>
    <property type="project" value="TreeGrafter"/>
</dbReference>
<dbReference type="GO" id="GO:0006897">
    <property type="term" value="P:endocytosis"/>
    <property type="evidence" value="ECO:0007669"/>
    <property type="project" value="TreeGrafter"/>
</dbReference>
<proteinExistence type="inferred from homology"/>
<keyword evidence="1" id="KW-0808">Transferase</keyword>
<dbReference type="InterPro" id="IPR011009">
    <property type="entry name" value="Kinase-like_dom_sf"/>
</dbReference>
<dbReference type="InterPro" id="IPR035892">
    <property type="entry name" value="C2_domain_sf"/>
</dbReference>
<accession>A0A0G4ME85</accession>
<evidence type="ECO:0000256" key="2">
    <source>
        <dbReference type="ARBA" id="ARBA00022777"/>
    </source>
</evidence>
<dbReference type="GO" id="GO:0000407">
    <property type="term" value="C:phagophore assembly site"/>
    <property type="evidence" value="ECO:0007669"/>
    <property type="project" value="TreeGrafter"/>
</dbReference>
<evidence type="ECO:0000313" key="6">
    <source>
        <dbReference type="Proteomes" id="UP000045706"/>
    </source>
</evidence>
<dbReference type="GO" id="GO:0016303">
    <property type="term" value="F:1-phosphatidylinositol-3-kinase activity"/>
    <property type="evidence" value="ECO:0007669"/>
    <property type="project" value="TreeGrafter"/>
</dbReference>
<dbReference type="GO" id="GO:0048015">
    <property type="term" value="P:phosphatidylinositol-mediated signaling"/>
    <property type="evidence" value="ECO:0007669"/>
    <property type="project" value="TreeGrafter"/>
</dbReference>
<gene>
    <name evidence="5" type="ORF">BN1723_014646</name>
</gene>
<dbReference type="GO" id="GO:0005777">
    <property type="term" value="C:peroxisome"/>
    <property type="evidence" value="ECO:0007669"/>
    <property type="project" value="TreeGrafter"/>
</dbReference>